<comment type="caution">
    <text evidence="3">The sequence shown here is derived from an EMBL/GenBank/DDBJ whole genome shotgun (WGS) entry which is preliminary data.</text>
</comment>
<dbReference type="AlphaFoldDB" id="A0A2U1U336"/>
<dbReference type="GO" id="GO:0019290">
    <property type="term" value="P:siderophore biosynthetic process"/>
    <property type="evidence" value="ECO:0007669"/>
    <property type="project" value="InterPro"/>
</dbReference>
<dbReference type="EMBL" id="QDKH01000010">
    <property type="protein sequence ID" value="PWC16068.1"/>
    <property type="molecule type" value="Genomic_DNA"/>
</dbReference>
<dbReference type="GO" id="GO:0016410">
    <property type="term" value="F:N-acyltransferase activity"/>
    <property type="evidence" value="ECO:0007669"/>
    <property type="project" value="TreeGrafter"/>
</dbReference>
<accession>A0A2U1U336</accession>
<keyword evidence="4" id="KW-1185">Reference proteome</keyword>
<dbReference type="PANTHER" id="PTHR31438:SF1">
    <property type="entry name" value="LYSINE N-ACYLTRANSFERASE C17G9.06C-RELATED"/>
    <property type="match status" value="1"/>
</dbReference>
<dbReference type="SUPFAM" id="SSF55729">
    <property type="entry name" value="Acyl-CoA N-acyltransferases (Nat)"/>
    <property type="match status" value="1"/>
</dbReference>
<dbReference type="Pfam" id="PF13523">
    <property type="entry name" value="Acetyltransf_8"/>
    <property type="match status" value="1"/>
</dbReference>
<reference evidence="3 4" key="1">
    <citation type="submission" date="2018-04" db="EMBL/GenBank/DDBJ databases">
        <title>Brenneria corticis sp.nov.</title>
        <authorList>
            <person name="Li Y."/>
        </authorList>
    </citation>
    <scope>NUCLEOTIDE SEQUENCE [LARGE SCALE GENOMIC DNA]</scope>
    <source>
        <strain evidence="3 4">CFCC 11842</strain>
    </source>
</reference>
<comment type="pathway">
    <text evidence="1">Siderophore biosynthesis.</text>
</comment>
<dbReference type="Proteomes" id="UP000296159">
    <property type="component" value="Unassembled WGS sequence"/>
</dbReference>
<dbReference type="InterPro" id="IPR019432">
    <property type="entry name" value="Acyltransferase_MbtK/IucB-like"/>
</dbReference>
<keyword evidence="3" id="KW-0808">Transferase</keyword>
<feature type="domain" description="Acyltransferase MbtK/IucB-like conserved" evidence="2">
    <location>
        <begin position="22"/>
        <end position="69"/>
    </location>
</feature>
<dbReference type="RefSeq" id="WP_136166522.1">
    <property type="nucleotide sequence ID" value="NZ_KZ819078.1"/>
</dbReference>
<dbReference type="PANTHER" id="PTHR31438">
    <property type="entry name" value="LYSINE N-ACYLTRANSFERASE C17G9.06C-RELATED"/>
    <property type="match status" value="1"/>
</dbReference>
<evidence type="ECO:0000259" key="2">
    <source>
        <dbReference type="SMART" id="SM01006"/>
    </source>
</evidence>
<dbReference type="InterPro" id="IPR016181">
    <property type="entry name" value="Acyl_CoA_acyltransferase"/>
</dbReference>
<proteinExistence type="predicted"/>
<dbReference type="SMART" id="SM01006">
    <property type="entry name" value="AlcB"/>
    <property type="match status" value="1"/>
</dbReference>
<evidence type="ECO:0000313" key="4">
    <source>
        <dbReference type="Proteomes" id="UP000296159"/>
    </source>
</evidence>
<sequence>MSHELMIPAQKRPELNADMGLRPLNLQRDITVIHPWYQMDYAHYWNMQNMTPEETRAFYQEAAVKSHLQAFMGFHRNEPAFVMECYDPDRDEIAKHYDVLPGDIGMHFFVGPATRPIHNFTRDVLRTLVAFLFDELSAQRVVVEPDIRNTQVHRLNETVGFKTAGSLQLPGKTALLAFCSSTDFEHSLKG</sequence>
<organism evidence="3 4">
    <name type="scientific">Brenneria corticis</name>
    <dbReference type="NCBI Taxonomy" id="2173106"/>
    <lineage>
        <taxon>Bacteria</taxon>
        <taxon>Pseudomonadati</taxon>
        <taxon>Pseudomonadota</taxon>
        <taxon>Gammaproteobacteria</taxon>
        <taxon>Enterobacterales</taxon>
        <taxon>Pectobacteriaceae</taxon>
        <taxon>Brenneria</taxon>
    </lineage>
</organism>
<evidence type="ECO:0000313" key="3">
    <source>
        <dbReference type="EMBL" id="PWC16068.1"/>
    </source>
</evidence>
<gene>
    <name evidence="3" type="ORF">DDT56_11215</name>
</gene>
<name>A0A2U1U336_9GAMM</name>
<evidence type="ECO:0000256" key="1">
    <source>
        <dbReference type="ARBA" id="ARBA00004924"/>
    </source>
</evidence>
<dbReference type="Gene3D" id="3.40.630.30">
    <property type="match status" value="1"/>
</dbReference>
<protein>
    <submittedName>
        <fullName evidence="3">N-acetyltransferase</fullName>
    </submittedName>
</protein>